<dbReference type="AlphaFoldDB" id="A0AAN9MU48"/>
<evidence type="ECO:0000313" key="3">
    <source>
        <dbReference type="Proteomes" id="UP001367508"/>
    </source>
</evidence>
<organism evidence="2 3">
    <name type="scientific">Canavalia gladiata</name>
    <name type="common">Sword bean</name>
    <name type="synonym">Dolichos gladiatus</name>
    <dbReference type="NCBI Taxonomy" id="3824"/>
    <lineage>
        <taxon>Eukaryota</taxon>
        <taxon>Viridiplantae</taxon>
        <taxon>Streptophyta</taxon>
        <taxon>Embryophyta</taxon>
        <taxon>Tracheophyta</taxon>
        <taxon>Spermatophyta</taxon>
        <taxon>Magnoliopsida</taxon>
        <taxon>eudicotyledons</taxon>
        <taxon>Gunneridae</taxon>
        <taxon>Pentapetalae</taxon>
        <taxon>rosids</taxon>
        <taxon>fabids</taxon>
        <taxon>Fabales</taxon>
        <taxon>Fabaceae</taxon>
        <taxon>Papilionoideae</taxon>
        <taxon>50 kb inversion clade</taxon>
        <taxon>NPAAA clade</taxon>
        <taxon>indigoferoid/millettioid clade</taxon>
        <taxon>Phaseoleae</taxon>
        <taxon>Canavalia</taxon>
    </lineage>
</organism>
<protein>
    <submittedName>
        <fullName evidence="2">Uncharacterized protein</fullName>
    </submittedName>
</protein>
<evidence type="ECO:0000256" key="1">
    <source>
        <dbReference type="SAM" id="MobiDB-lite"/>
    </source>
</evidence>
<sequence>MVVMVQNSSIHWSAMKGCTLMNRIMSNKLLFLEVAESVGLQLQCLILLKGNNVIDYPVEAGYISAEPNLNIHDIEISDHQEEIAVGTRFQYTCKAGQGPLYSHPASPCQQSDEVRPSTGEASRLGLLNTR</sequence>
<keyword evidence="3" id="KW-1185">Reference proteome</keyword>
<accession>A0AAN9MU48</accession>
<feature type="region of interest" description="Disordered" evidence="1">
    <location>
        <begin position="103"/>
        <end position="130"/>
    </location>
</feature>
<dbReference type="EMBL" id="JAYMYQ010000001">
    <property type="protein sequence ID" value="KAK7361050.1"/>
    <property type="molecule type" value="Genomic_DNA"/>
</dbReference>
<reference evidence="2 3" key="1">
    <citation type="submission" date="2024-01" db="EMBL/GenBank/DDBJ databases">
        <title>The genomes of 5 underutilized Papilionoideae crops provide insights into root nodulation and disease resistanc.</title>
        <authorList>
            <person name="Jiang F."/>
        </authorList>
    </citation>
    <scope>NUCLEOTIDE SEQUENCE [LARGE SCALE GENOMIC DNA]</scope>
    <source>
        <strain evidence="2">LVBAO_FW01</strain>
        <tissue evidence="2">Leaves</tissue>
    </source>
</reference>
<proteinExistence type="predicted"/>
<evidence type="ECO:0000313" key="2">
    <source>
        <dbReference type="EMBL" id="KAK7361050.1"/>
    </source>
</evidence>
<name>A0AAN9MU48_CANGL</name>
<gene>
    <name evidence="2" type="ORF">VNO77_03077</name>
</gene>
<comment type="caution">
    <text evidence="2">The sequence shown here is derived from an EMBL/GenBank/DDBJ whole genome shotgun (WGS) entry which is preliminary data.</text>
</comment>
<dbReference type="Proteomes" id="UP001367508">
    <property type="component" value="Unassembled WGS sequence"/>
</dbReference>